<dbReference type="RefSeq" id="WP_201247023.1">
    <property type="nucleotide sequence ID" value="NZ_NHSF01000078.1"/>
</dbReference>
<evidence type="ECO:0000256" key="1">
    <source>
        <dbReference type="SAM" id="MobiDB-lite"/>
    </source>
</evidence>
<feature type="region of interest" description="Disordered" evidence="1">
    <location>
        <begin position="15"/>
        <end position="35"/>
    </location>
</feature>
<dbReference type="Proteomes" id="UP001296967">
    <property type="component" value="Unassembled WGS sequence"/>
</dbReference>
<dbReference type="AlphaFoldDB" id="A0AAJ0UKQ3"/>
<evidence type="ECO:0000313" key="3">
    <source>
        <dbReference type="Proteomes" id="UP001296967"/>
    </source>
</evidence>
<protein>
    <submittedName>
        <fullName evidence="2">Uncharacterized protein</fullName>
    </submittedName>
</protein>
<comment type="caution">
    <text evidence="2">The sequence shown here is derived from an EMBL/GenBank/DDBJ whole genome shotgun (WGS) entry which is preliminary data.</text>
</comment>
<dbReference type="EMBL" id="NHSF01000078">
    <property type="protein sequence ID" value="MBK5932180.1"/>
    <property type="molecule type" value="Genomic_DNA"/>
</dbReference>
<gene>
    <name evidence="2" type="ORF">CCR82_16985</name>
</gene>
<dbReference type="InterPro" id="IPR053733">
    <property type="entry name" value="Heme_Transport_Util_sf"/>
</dbReference>
<dbReference type="Gene3D" id="3.40.1570.10">
    <property type="entry name" value="HemS/ChuS/ChuX like domains"/>
    <property type="match status" value="1"/>
</dbReference>
<reference evidence="2" key="2">
    <citation type="journal article" date="2020" name="Microorganisms">
        <title>Osmotic Adaptation and Compatible Solute Biosynthesis of Phototrophic Bacteria as Revealed from Genome Analyses.</title>
        <authorList>
            <person name="Imhoff J.F."/>
            <person name="Rahn T."/>
            <person name="Kunzel S."/>
            <person name="Keller A."/>
            <person name="Neulinger S.C."/>
        </authorList>
    </citation>
    <scope>NUCLEOTIDE SEQUENCE</scope>
    <source>
        <strain evidence="2">DSM 4395</strain>
    </source>
</reference>
<dbReference type="SUPFAM" id="SSF144064">
    <property type="entry name" value="Heme iron utilization protein-like"/>
    <property type="match status" value="1"/>
</dbReference>
<feature type="compositionally biased region" description="Low complexity" evidence="1">
    <location>
        <begin position="22"/>
        <end position="31"/>
    </location>
</feature>
<sequence>MVKPYLSDFSTGLANDARSPTAADGRARPGAGRSGRWDPGQVRYLGHWPEPLADLALLGRVWGEQGNERAVAVDPSLVPCVLETLVDQVHPLVVISGSGGWISRSIQQFYAHAYLDGQLSLRGDEARIDLDVRAIDSAWVVGERAGGVDQRSLRLYDEDGRALAVLASAAAPRDCAGGMETGPAANPRFCRDDARLWTTLMNALTS</sequence>
<reference evidence="2" key="1">
    <citation type="submission" date="2017-05" db="EMBL/GenBank/DDBJ databases">
        <authorList>
            <person name="Imhoff J.F."/>
            <person name="Rahn T."/>
            <person name="Kuenzel S."/>
            <person name="Neulinger S.C."/>
        </authorList>
    </citation>
    <scope>NUCLEOTIDE SEQUENCE</scope>
    <source>
        <strain evidence="2">DSM 4395</strain>
    </source>
</reference>
<evidence type="ECO:0000313" key="2">
    <source>
        <dbReference type="EMBL" id="MBK5932180.1"/>
    </source>
</evidence>
<accession>A0AAJ0UKQ3</accession>
<name>A0AAJ0UKQ3_HALSE</name>
<organism evidence="2 3">
    <name type="scientific">Halochromatium salexigens</name>
    <name type="common">Chromatium salexigens</name>
    <dbReference type="NCBI Taxonomy" id="49447"/>
    <lineage>
        <taxon>Bacteria</taxon>
        <taxon>Pseudomonadati</taxon>
        <taxon>Pseudomonadota</taxon>
        <taxon>Gammaproteobacteria</taxon>
        <taxon>Chromatiales</taxon>
        <taxon>Chromatiaceae</taxon>
        <taxon>Halochromatium</taxon>
    </lineage>
</organism>
<proteinExistence type="predicted"/>
<keyword evidence="3" id="KW-1185">Reference proteome</keyword>